<proteinExistence type="predicted"/>
<feature type="transmembrane region" description="Helical" evidence="1">
    <location>
        <begin position="20"/>
        <end position="39"/>
    </location>
</feature>
<evidence type="ECO:0000313" key="2">
    <source>
        <dbReference type="EMBL" id="KKL85493.1"/>
    </source>
</evidence>
<protein>
    <submittedName>
        <fullName evidence="2">Uncharacterized protein</fullName>
    </submittedName>
</protein>
<organism evidence="2">
    <name type="scientific">marine sediment metagenome</name>
    <dbReference type="NCBI Taxonomy" id="412755"/>
    <lineage>
        <taxon>unclassified sequences</taxon>
        <taxon>metagenomes</taxon>
        <taxon>ecological metagenomes</taxon>
    </lineage>
</organism>
<accession>A0A0F9FGU2</accession>
<name>A0A0F9FGU2_9ZZZZ</name>
<keyword evidence="1" id="KW-1133">Transmembrane helix</keyword>
<reference evidence="2" key="1">
    <citation type="journal article" date="2015" name="Nature">
        <title>Complex archaea that bridge the gap between prokaryotes and eukaryotes.</title>
        <authorList>
            <person name="Spang A."/>
            <person name="Saw J.H."/>
            <person name="Jorgensen S.L."/>
            <person name="Zaremba-Niedzwiedzka K."/>
            <person name="Martijn J."/>
            <person name="Lind A.E."/>
            <person name="van Eijk R."/>
            <person name="Schleper C."/>
            <person name="Guy L."/>
            <person name="Ettema T.J."/>
        </authorList>
    </citation>
    <scope>NUCLEOTIDE SEQUENCE</scope>
</reference>
<evidence type="ECO:0000256" key="1">
    <source>
        <dbReference type="SAM" id="Phobius"/>
    </source>
</evidence>
<sequence length="237" mass="26061">AWYRTISELGELALAPRAQIVFMAKSTGLTLILTAFDGTDRRHRWHLRPARRKLTRKNRAIYVSSDNLGAVFWKFLGITGVLPAFGMPFCGVSLSNEPLANVGFSNEECNECAAVTVAAVQPYAQGFTCGYITSGYITPQEFLQGDLGFARATDFTLPDGALLFGGAGWEATRVKLGRVDTFQPAVQITFPTIGAQLHIKHHCIAIDHADELSVVELGRRKNTHRKDTKNSEQGESF</sequence>
<dbReference type="EMBL" id="LAZR01021392">
    <property type="protein sequence ID" value="KKL85493.1"/>
    <property type="molecule type" value="Genomic_DNA"/>
</dbReference>
<keyword evidence="1" id="KW-0812">Transmembrane</keyword>
<feature type="non-terminal residue" evidence="2">
    <location>
        <position position="1"/>
    </location>
</feature>
<gene>
    <name evidence="2" type="ORF">LCGC14_1954230</name>
</gene>
<feature type="transmembrane region" description="Helical" evidence="1">
    <location>
        <begin position="60"/>
        <end position="85"/>
    </location>
</feature>
<dbReference type="AlphaFoldDB" id="A0A0F9FGU2"/>
<comment type="caution">
    <text evidence="2">The sequence shown here is derived from an EMBL/GenBank/DDBJ whole genome shotgun (WGS) entry which is preliminary data.</text>
</comment>
<keyword evidence="1" id="KW-0472">Membrane</keyword>